<feature type="region of interest" description="Disordered" evidence="1">
    <location>
        <begin position="32"/>
        <end position="56"/>
    </location>
</feature>
<reference evidence="2 3" key="1">
    <citation type="submission" date="2014-11" db="EMBL/GenBank/DDBJ databases">
        <authorList>
            <person name="Wibberg Daniel"/>
        </authorList>
    </citation>
    <scope>NUCLEOTIDE SEQUENCE [LARGE SCALE GENOMIC DNA]</scope>
    <source>
        <strain evidence="2">Rhizoctonia solani AG1-IB 7/3/14</strain>
    </source>
</reference>
<organism evidence="2 3">
    <name type="scientific">Thanatephorus cucumeris (strain AG1-IB / isolate 7/3/14)</name>
    <name type="common">Lettuce bottom rot fungus</name>
    <name type="synonym">Rhizoctonia solani</name>
    <dbReference type="NCBI Taxonomy" id="1108050"/>
    <lineage>
        <taxon>Eukaryota</taxon>
        <taxon>Fungi</taxon>
        <taxon>Dikarya</taxon>
        <taxon>Basidiomycota</taxon>
        <taxon>Agaricomycotina</taxon>
        <taxon>Agaricomycetes</taxon>
        <taxon>Cantharellales</taxon>
        <taxon>Ceratobasidiaceae</taxon>
        <taxon>Rhizoctonia</taxon>
        <taxon>Rhizoctonia solani AG-1</taxon>
    </lineage>
</organism>
<dbReference type="Proteomes" id="UP000059188">
    <property type="component" value="Unassembled WGS sequence"/>
</dbReference>
<evidence type="ECO:0000313" key="2">
    <source>
        <dbReference type="EMBL" id="CEL62981.1"/>
    </source>
</evidence>
<sequence>MEIGRHQNDPSGWGIFLFGELGSRAEQLRSGHSKSLLDSKASMREKKRKNFTLNQGMGQYTEMKEYESTALGD</sequence>
<gene>
    <name evidence="2" type="ORF">RSOLAG1IB_10628</name>
</gene>
<name>A0A0B7FYF6_THACB</name>
<dbReference type="AlphaFoldDB" id="A0A0B7FYF6"/>
<proteinExistence type="predicted"/>
<evidence type="ECO:0000313" key="3">
    <source>
        <dbReference type="Proteomes" id="UP000059188"/>
    </source>
</evidence>
<dbReference type="EMBL" id="LN679175">
    <property type="protein sequence ID" value="CEL62981.1"/>
    <property type="molecule type" value="Genomic_DNA"/>
</dbReference>
<evidence type="ECO:0000256" key="1">
    <source>
        <dbReference type="SAM" id="MobiDB-lite"/>
    </source>
</evidence>
<accession>A0A0B7FYF6</accession>
<feature type="compositionally biased region" description="Basic and acidic residues" evidence="1">
    <location>
        <begin position="35"/>
        <end position="44"/>
    </location>
</feature>
<keyword evidence="3" id="KW-1185">Reference proteome</keyword>
<protein>
    <submittedName>
        <fullName evidence="2">Uncharacterized protein</fullName>
    </submittedName>
</protein>